<keyword evidence="1" id="KW-0812">Transmembrane</keyword>
<reference evidence="2 3" key="1">
    <citation type="submission" date="2017-04" db="EMBL/GenBank/DDBJ databases">
        <title>Propionibacterium acnes-specific bacteriophage PacnesP2 genome sequence.</title>
        <authorList>
            <person name="Song H."/>
            <person name="Lee W.-J."/>
            <person name="Kim S."/>
            <person name="Kim J."/>
        </authorList>
    </citation>
    <scope>NUCLEOTIDE SEQUENCE [LARGE SCALE GENOMIC DNA]</scope>
</reference>
<evidence type="ECO:0000313" key="2">
    <source>
        <dbReference type="EMBL" id="ASJ79947.1"/>
    </source>
</evidence>
<organism evidence="2 3">
    <name type="scientific">Propionibacterium phage PacnesP2</name>
    <dbReference type="NCBI Taxonomy" id="1983621"/>
    <lineage>
        <taxon>Viruses</taxon>
        <taxon>Duplodnaviria</taxon>
        <taxon>Heunggongvirae</taxon>
        <taxon>Uroviricota</taxon>
        <taxon>Caudoviricetes</taxon>
        <taxon>Pahexavirus</taxon>
        <taxon>Pahexavirus pacnes201215</taxon>
    </lineage>
</organism>
<proteinExistence type="predicted"/>
<feature type="transmembrane region" description="Helical" evidence="1">
    <location>
        <begin position="12"/>
        <end position="35"/>
    </location>
</feature>
<dbReference type="EMBL" id="KY926793">
    <property type="protein sequence ID" value="ASJ79947.1"/>
    <property type="molecule type" value="Genomic_DNA"/>
</dbReference>
<dbReference type="Proteomes" id="UP000223222">
    <property type="component" value="Segment"/>
</dbReference>
<evidence type="ECO:0000313" key="3">
    <source>
        <dbReference type="Proteomes" id="UP000223222"/>
    </source>
</evidence>
<keyword evidence="1" id="KW-0472">Membrane</keyword>
<accession>A0A220NSZ9</accession>
<protein>
    <submittedName>
        <fullName evidence="2">Uncharacterized protein</fullName>
    </submittedName>
</protein>
<name>A0A220NSZ9_9CAUD</name>
<keyword evidence="1" id="KW-1133">Transmembrane helix</keyword>
<evidence type="ECO:0000256" key="1">
    <source>
        <dbReference type="SAM" id="Phobius"/>
    </source>
</evidence>
<sequence length="37" mass="4044">MGYWLLLWASAAARIMMARVSAISMGVVIMCGLWAGR</sequence>